<evidence type="ECO:0000256" key="1">
    <source>
        <dbReference type="SAM" id="MobiDB-lite"/>
    </source>
</evidence>
<dbReference type="RefSeq" id="WP_340348047.1">
    <property type="nucleotide sequence ID" value="NZ_JBBKZT010000032.1"/>
</dbReference>
<accession>A0ABU8WZ22</accession>
<gene>
    <name evidence="2" type="ORF">WKW82_36370</name>
</gene>
<protein>
    <recommendedName>
        <fullName evidence="4">HAMP domain-containing histidine kinase</fullName>
    </recommendedName>
</protein>
<name>A0ABU8WZ22_9BURK</name>
<evidence type="ECO:0008006" key="4">
    <source>
        <dbReference type="Google" id="ProtNLM"/>
    </source>
</evidence>
<evidence type="ECO:0000313" key="2">
    <source>
        <dbReference type="EMBL" id="MEJ8852154.1"/>
    </source>
</evidence>
<dbReference type="EMBL" id="JBBKZT010000032">
    <property type="protein sequence ID" value="MEJ8852154.1"/>
    <property type="molecule type" value="Genomic_DNA"/>
</dbReference>
<organism evidence="2 3">
    <name type="scientific">Variovorax rhizosphaerae</name>
    <dbReference type="NCBI Taxonomy" id="1836200"/>
    <lineage>
        <taxon>Bacteria</taxon>
        <taxon>Pseudomonadati</taxon>
        <taxon>Pseudomonadota</taxon>
        <taxon>Betaproteobacteria</taxon>
        <taxon>Burkholderiales</taxon>
        <taxon>Comamonadaceae</taxon>
        <taxon>Variovorax</taxon>
    </lineage>
</organism>
<dbReference type="Proteomes" id="UP001385892">
    <property type="component" value="Unassembled WGS sequence"/>
</dbReference>
<feature type="region of interest" description="Disordered" evidence="1">
    <location>
        <begin position="230"/>
        <end position="249"/>
    </location>
</feature>
<proteinExistence type="predicted"/>
<feature type="compositionally biased region" description="Basic and acidic residues" evidence="1">
    <location>
        <begin position="235"/>
        <end position="249"/>
    </location>
</feature>
<evidence type="ECO:0000313" key="3">
    <source>
        <dbReference type="Proteomes" id="UP001385892"/>
    </source>
</evidence>
<dbReference type="InterPro" id="IPR036097">
    <property type="entry name" value="HisK_dim/P_sf"/>
</dbReference>
<comment type="caution">
    <text evidence="2">The sequence shown here is derived from an EMBL/GenBank/DDBJ whole genome shotgun (WGS) entry which is preliminary data.</text>
</comment>
<sequence>MTSPTSIRIPDREWAEAVNGLQPDRHHPAALNLLVHELCAPVQLLVAASEDLIFQELDEDGRTALARIHQATQRILTQLNDLRALAQIQLDNQRPHRLSFEVGALLKEVAAADKLRHIGNNSRAAVKVPDLPIFVKGEAHLIQLALDRLVRTVLNGAAGQVMLSVGSAPSSDKPLFIRMQCLASSPWSSWSTIVTDRLSLVGLIACYLRGGLCVLDGDPTGPSFELRVNVEVEDPESRHGDERNSESSS</sequence>
<reference evidence="2 3" key="1">
    <citation type="submission" date="2024-03" db="EMBL/GenBank/DDBJ databases">
        <title>Novel species of the genus Variovorax.</title>
        <authorList>
            <person name="Liu Q."/>
            <person name="Xin Y.-H."/>
        </authorList>
    </citation>
    <scope>NUCLEOTIDE SEQUENCE [LARGE SCALE GENOMIC DNA]</scope>
    <source>
        <strain evidence="2 3">KACC 18900</strain>
    </source>
</reference>
<keyword evidence="3" id="KW-1185">Reference proteome</keyword>
<dbReference type="SUPFAM" id="SSF47384">
    <property type="entry name" value="Homodimeric domain of signal transducing histidine kinase"/>
    <property type="match status" value="1"/>
</dbReference>